<dbReference type="PROSITE" id="PS51144">
    <property type="entry name" value="ALPHA_CA_2"/>
    <property type="match status" value="1"/>
</dbReference>
<dbReference type="VEuPathDB" id="FungiDB:H257_16460"/>
<dbReference type="Proteomes" id="UP000265427">
    <property type="component" value="Unassembled WGS sequence"/>
</dbReference>
<dbReference type="AlphaFoldDB" id="A0A397A4X9"/>
<dbReference type="GO" id="GO:0008270">
    <property type="term" value="F:zinc ion binding"/>
    <property type="evidence" value="ECO:0007669"/>
    <property type="project" value="InterPro"/>
</dbReference>
<reference evidence="2 3" key="1">
    <citation type="submission" date="2018-08" db="EMBL/GenBank/DDBJ databases">
        <title>Aphanomyces genome sequencing and annotation.</title>
        <authorList>
            <person name="Minardi D."/>
            <person name="Oidtmann B."/>
            <person name="Van Der Giezen M."/>
            <person name="Studholme D.J."/>
        </authorList>
    </citation>
    <scope>NUCLEOTIDE SEQUENCE [LARGE SCALE GENOMIC DNA]</scope>
    <source>
        <strain evidence="2 3">Kv</strain>
    </source>
</reference>
<gene>
    <name evidence="2" type="ORF">DYB36_011530</name>
</gene>
<evidence type="ECO:0000259" key="1">
    <source>
        <dbReference type="PROSITE" id="PS51144"/>
    </source>
</evidence>
<dbReference type="PANTHER" id="PTHR18952:SF208">
    <property type="entry name" value="CARBONIC ANHYDRASE XA-RELATED"/>
    <property type="match status" value="1"/>
</dbReference>
<feature type="non-terminal residue" evidence="2">
    <location>
        <position position="1"/>
    </location>
</feature>
<dbReference type="InterPro" id="IPR001148">
    <property type="entry name" value="CA_dom"/>
</dbReference>
<comment type="caution">
    <text evidence="2">The sequence shown here is derived from an EMBL/GenBank/DDBJ whole genome shotgun (WGS) entry which is preliminary data.</text>
</comment>
<evidence type="ECO:0000313" key="2">
    <source>
        <dbReference type="EMBL" id="RHY01395.1"/>
    </source>
</evidence>
<sequence>VSESNIFQYHGSLTTEPFTEGVEWNVLQKVQTLSKAQLKQWSNVIHHPDPREIQALNGRVVTLLTKAQSVC</sequence>
<dbReference type="PANTHER" id="PTHR18952">
    <property type="entry name" value="CARBONIC ANHYDRASE"/>
    <property type="match status" value="1"/>
</dbReference>
<accession>A0A397A4X9</accession>
<evidence type="ECO:0000313" key="3">
    <source>
        <dbReference type="Proteomes" id="UP000265427"/>
    </source>
</evidence>
<dbReference type="GO" id="GO:0006730">
    <property type="term" value="P:one-carbon metabolic process"/>
    <property type="evidence" value="ECO:0007669"/>
    <property type="project" value="TreeGrafter"/>
</dbReference>
<dbReference type="EMBL" id="QUSZ01007853">
    <property type="protein sequence ID" value="RHY01395.1"/>
    <property type="molecule type" value="Genomic_DNA"/>
</dbReference>
<dbReference type="GO" id="GO:0004089">
    <property type="term" value="F:carbonate dehydratase activity"/>
    <property type="evidence" value="ECO:0007669"/>
    <property type="project" value="InterPro"/>
</dbReference>
<dbReference type="InterPro" id="IPR023561">
    <property type="entry name" value="Carbonic_anhydrase_a-class"/>
</dbReference>
<dbReference type="Pfam" id="PF00194">
    <property type="entry name" value="Carb_anhydrase"/>
    <property type="match status" value="1"/>
</dbReference>
<proteinExistence type="predicted"/>
<protein>
    <recommendedName>
        <fullName evidence="1">Alpha-carbonic anhydrase domain-containing protein</fullName>
    </recommendedName>
</protein>
<dbReference type="SUPFAM" id="SSF51069">
    <property type="entry name" value="Carbonic anhydrase"/>
    <property type="match status" value="1"/>
</dbReference>
<feature type="domain" description="Alpha-carbonic anhydrase" evidence="1">
    <location>
        <begin position="1"/>
        <end position="71"/>
    </location>
</feature>
<dbReference type="InterPro" id="IPR036398">
    <property type="entry name" value="CA_dom_sf"/>
</dbReference>
<name>A0A397A4X9_APHAT</name>
<dbReference type="Gene3D" id="3.10.200.10">
    <property type="entry name" value="Alpha carbonic anhydrase"/>
    <property type="match status" value="1"/>
</dbReference>
<organism evidence="2 3">
    <name type="scientific">Aphanomyces astaci</name>
    <name type="common">Crayfish plague agent</name>
    <dbReference type="NCBI Taxonomy" id="112090"/>
    <lineage>
        <taxon>Eukaryota</taxon>
        <taxon>Sar</taxon>
        <taxon>Stramenopiles</taxon>
        <taxon>Oomycota</taxon>
        <taxon>Saprolegniomycetes</taxon>
        <taxon>Saprolegniales</taxon>
        <taxon>Verrucalvaceae</taxon>
        <taxon>Aphanomyces</taxon>
    </lineage>
</organism>